<dbReference type="KEGG" id="tet:TTHERM_00037510"/>
<dbReference type="eggNOG" id="ENOG502RYKP">
    <property type="taxonomic scope" value="Eukaryota"/>
</dbReference>
<evidence type="ECO:0000256" key="1">
    <source>
        <dbReference type="SAM" id="SignalP"/>
    </source>
</evidence>
<dbReference type="OMA" id="QIEFDWF"/>
<keyword evidence="2" id="KW-0472">Membrane</keyword>
<dbReference type="RefSeq" id="XP_977152.1">
    <property type="nucleotide sequence ID" value="XM_972059.1"/>
</dbReference>
<dbReference type="GeneID" id="7840491"/>
<organism evidence="2 3">
    <name type="scientific">Tetrahymena thermophila (strain SB210)</name>
    <dbReference type="NCBI Taxonomy" id="312017"/>
    <lineage>
        <taxon>Eukaryota</taxon>
        <taxon>Sar</taxon>
        <taxon>Alveolata</taxon>
        <taxon>Ciliophora</taxon>
        <taxon>Intramacronucleata</taxon>
        <taxon>Oligohymenophorea</taxon>
        <taxon>Hymenostomatida</taxon>
        <taxon>Tetrahymenina</taxon>
        <taxon>Tetrahymenidae</taxon>
        <taxon>Tetrahymena</taxon>
    </lineage>
</organism>
<dbReference type="EMBL" id="GG662720">
    <property type="protein sequence ID" value="EAR86451.1"/>
    <property type="molecule type" value="Genomic_DNA"/>
</dbReference>
<feature type="signal peptide" evidence="1">
    <location>
        <begin position="1"/>
        <end position="23"/>
    </location>
</feature>
<keyword evidence="2" id="KW-0812">Transmembrane</keyword>
<accession>Q22M68</accession>
<reference evidence="3" key="1">
    <citation type="journal article" date="2006" name="PLoS Biol.">
        <title>Macronuclear genome sequence of the ciliate Tetrahymena thermophila, a model eukaryote.</title>
        <authorList>
            <person name="Eisen J.A."/>
            <person name="Coyne R.S."/>
            <person name="Wu M."/>
            <person name="Wu D."/>
            <person name="Thiagarajan M."/>
            <person name="Wortman J.R."/>
            <person name="Badger J.H."/>
            <person name="Ren Q."/>
            <person name="Amedeo P."/>
            <person name="Jones K.M."/>
            <person name="Tallon L.J."/>
            <person name="Delcher A.L."/>
            <person name="Salzberg S.L."/>
            <person name="Silva J.C."/>
            <person name="Haas B.J."/>
            <person name="Majoros W.H."/>
            <person name="Farzad M."/>
            <person name="Carlton J.M."/>
            <person name="Smith R.K. Jr."/>
            <person name="Garg J."/>
            <person name="Pearlman R.E."/>
            <person name="Karrer K.M."/>
            <person name="Sun L."/>
            <person name="Manning G."/>
            <person name="Elde N.C."/>
            <person name="Turkewitz A.P."/>
            <person name="Asai D.J."/>
            <person name="Wilkes D.E."/>
            <person name="Wang Y."/>
            <person name="Cai H."/>
            <person name="Collins K."/>
            <person name="Stewart B.A."/>
            <person name="Lee S.R."/>
            <person name="Wilamowska K."/>
            <person name="Weinberg Z."/>
            <person name="Ruzzo W.L."/>
            <person name="Wloga D."/>
            <person name="Gaertig J."/>
            <person name="Frankel J."/>
            <person name="Tsao C.-C."/>
            <person name="Gorovsky M.A."/>
            <person name="Keeling P.J."/>
            <person name="Waller R.F."/>
            <person name="Patron N.J."/>
            <person name="Cherry J.M."/>
            <person name="Stover N.A."/>
            <person name="Krieger C.J."/>
            <person name="del Toro C."/>
            <person name="Ryder H.F."/>
            <person name="Williamson S.C."/>
            <person name="Barbeau R.A."/>
            <person name="Hamilton E.P."/>
            <person name="Orias E."/>
        </authorList>
    </citation>
    <scope>NUCLEOTIDE SEQUENCE [LARGE SCALE GENOMIC DNA]</scope>
    <source>
        <strain evidence="3">SB210</strain>
    </source>
</reference>
<evidence type="ECO:0000313" key="2">
    <source>
        <dbReference type="EMBL" id="EAR86451.1"/>
    </source>
</evidence>
<dbReference type="AlphaFoldDB" id="Q22M68"/>
<dbReference type="Proteomes" id="UP000009168">
    <property type="component" value="Unassembled WGS sequence"/>
</dbReference>
<name>Q22M68_TETTS</name>
<dbReference type="InParanoid" id="Q22M68"/>
<proteinExistence type="predicted"/>
<protein>
    <submittedName>
        <fullName evidence="2">Transmembrane protein, putative</fullName>
    </submittedName>
</protein>
<keyword evidence="3" id="KW-1185">Reference proteome</keyword>
<keyword evidence="1" id="KW-0732">Signal</keyword>
<gene>
    <name evidence="2" type="ORF">TTHERM_00037510</name>
</gene>
<dbReference type="HOGENOM" id="CLU_443802_0_0_1"/>
<evidence type="ECO:0000313" key="3">
    <source>
        <dbReference type="Proteomes" id="UP000009168"/>
    </source>
</evidence>
<dbReference type="OrthoDB" id="10025474at2759"/>
<feature type="chain" id="PRO_5004201036" evidence="1">
    <location>
        <begin position="24"/>
        <end position="645"/>
    </location>
</feature>
<sequence>MSQKKNIFFGIVLISLLINACLSQQLRKDEFKSKISQKIQQLQKDLRGELYDKNTHFTPFPPRFDHQKGLYGSYIHGNIIDKDNSYLTHLIRTNFKCDDNNMFVSNFVLMALLDSYELGTIDLQLEEFEWTIDAILEFRDKNKEQGIPVYSFWSQKLINGTWGAAPSNLEHVAQLAATFPPWLKNWLDAIGFSYISHASDMSKVFRVPPDADDSSVNVALGQRLKQFQSLTKIEQKWNKMNFNTSAYYELLKQHAYRPFANLTGDLEKKYNNTDIIDPRSYLAFYDFFDEQYQIALKEQRKPVLSFFSTWILNYEEQVKDIVTIPAQTNNIDVSVNANAIFGLNNVLINDKNASDYFDQELQGMYLNVTNLIAYTIKSGRVIQRPDIVMLYYPSIFDFYWFAARNAHLLNSYDSEIRFEVMRQARDSLNQALRNQGTQQILSEIKYDKQGNAYWDEFLGDYADKVRGEDRNFASALALNALLDIWTISEKDLKTGKVIRKFIQNTPKNVTDAIDKGIQKIINYKPNFFETHDENVFFSGSLKNNASNQMFMPSNFNNFANGTSVNPHTTEFNWDFLKTLRLAVKGFIPKDQYEQMIQETWFQEQTPVDFPGYNVGEGFTFPYWSSPAITYSMSLLALSKHISIIN</sequence>